<feature type="transmembrane region" description="Helical" evidence="5">
    <location>
        <begin position="93"/>
        <end position="111"/>
    </location>
</feature>
<comment type="subcellular location">
    <subcellularLocation>
        <location evidence="1">Membrane</location>
        <topology evidence="1">Multi-pass membrane protein</topology>
    </subcellularLocation>
</comment>
<keyword evidence="4 5" id="KW-0472">Membrane</keyword>
<evidence type="ECO:0000256" key="3">
    <source>
        <dbReference type="ARBA" id="ARBA00022989"/>
    </source>
</evidence>
<accession>A0ABY5VCA0</accession>
<evidence type="ECO:0000256" key="2">
    <source>
        <dbReference type="ARBA" id="ARBA00022692"/>
    </source>
</evidence>
<proteinExistence type="predicted"/>
<dbReference type="RefSeq" id="WP_049898328.1">
    <property type="nucleotide sequence ID" value="NZ_CABLBR010000027.1"/>
</dbReference>
<gene>
    <name evidence="6" type="ORF">NQ502_12165</name>
</gene>
<evidence type="ECO:0000256" key="4">
    <source>
        <dbReference type="ARBA" id="ARBA00023136"/>
    </source>
</evidence>
<keyword evidence="2 5" id="KW-0812">Transmembrane</keyword>
<protein>
    <submittedName>
        <fullName evidence="6">Energy-coupling factor transporter transmembrane protein EcfT</fullName>
    </submittedName>
</protein>
<keyword evidence="3 5" id="KW-1133">Transmembrane helix</keyword>
<feature type="transmembrane region" description="Helical" evidence="5">
    <location>
        <begin position="12"/>
        <end position="44"/>
    </location>
</feature>
<evidence type="ECO:0000256" key="1">
    <source>
        <dbReference type="ARBA" id="ARBA00004141"/>
    </source>
</evidence>
<feature type="transmembrane region" description="Helical" evidence="5">
    <location>
        <begin position="262"/>
        <end position="280"/>
    </location>
</feature>
<feature type="transmembrane region" description="Helical" evidence="5">
    <location>
        <begin position="222"/>
        <end position="242"/>
    </location>
</feature>
<dbReference type="InterPro" id="IPR003339">
    <property type="entry name" value="ABC/ECF_trnsptr_transmembrane"/>
</dbReference>
<evidence type="ECO:0000313" key="7">
    <source>
        <dbReference type="Proteomes" id="UP001060164"/>
    </source>
</evidence>
<name>A0ABY5VCA0_9FIRM</name>
<sequence length="293" mass="33384">MSEFAGYHPAVLFIYYVLVLVFAMFTVHPVVLAFVLLGGILLFGALNPLRVLARNLLYYFFFFLLLAVTNPLFAHNGETILFFMNDNPITLEAFVYGAALAIMIVGVMFWCKNYNLIMTSDKFIYLFGKAIPRLSLVLSLALRFIPLFKEQIHKINQTQKVMGLYSTDSRMDRLMSGMRVFNSILSWAIENSLETADAMKARGYGLPGRTNFSLFKFRKRDGVLLGAIAVLTAAIWAGYFLLPLNFTFYPVVDQIQNTRQAAGVYAVVLIYMILPALLEIKEKLRWNYLKSRI</sequence>
<evidence type="ECO:0000313" key="6">
    <source>
        <dbReference type="EMBL" id="UWP58144.1"/>
    </source>
</evidence>
<dbReference type="CDD" id="cd16914">
    <property type="entry name" value="EcfT"/>
    <property type="match status" value="1"/>
</dbReference>
<organism evidence="6 7">
    <name type="scientific">Ruminococcus gauvreauii</name>
    <dbReference type="NCBI Taxonomy" id="438033"/>
    <lineage>
        <taxon>Bacteria</taxon>
        <taxon>Bacillati</taxon>
        <taxon>Bacillota</taxon>
        <taxon>Clostridia</taxon>
        <taxon>Eubacteriales</taxon>
        <taxon>Oscillospiraceae</taxon>
        <taxon>Ruminococcus</taxon>
    </lineage>
</organism>
<dbReference type="Proteomes" id="UP001060164">
    <property type="component" value="Chromosome"/>
</dbReference>
<evidence type="ECO:0000256" key="5">
    <source>
        <dbReference type="SAM" id="Phobius"/>
    </source>
</evidence>
<dbReference type="Pfam" id="PF02361">
    <property type="entry name" value="CbiQ"/>
    <property type="match status" value="1"/>
</dbReference>
<reference evidence="6" key="1">
    <citation type="journal article" date="2022" name="Cell">
        <title>Design, construction, and in vivo augmentation of a complex gut microbiome.</title>
        <authorList>
            <person name="Cheng A.G."/>
            <person name="Ho P.Y."/>
            <person name="Aranda-Diaz A."/>
            <person name="Jain S."/>
            <person name="Yu F.B."/>
            <person name="Meng X."/>
            <person name="Wang M."/>
            <person name="Iakiviak M."/>
            <person name="Nagashima K."/>
            <person name="Zhao A."/>
            <person name="Murugkar P."/>
            <person name="Patil A."/>
            <person name="Atabakhsh K."/>
            <person name="Weakley A."/>
            <person name="Yan J."/>
            <person name="Brumbaugh A.R."/>
            <person name="Higginbottom S."/>
            <person name="Dimas A."/>
            <person name="Shiver A.L."/>
            <person name="Deutschbauer A."/>
            <person name="Neff N."/>
            <person name="Sonnenburg J.L."/>
            <person name="Huang K.C."/>
            <person name="Fischbach M.A."/>
        </authorList>
    </citation>
    <scope>NUCLEOTIDE SEQUENCE</scope>
    <source>
        <strain evidence="6">DSM 19829</strain>
    </source>
</reference>
<dbReference type="EMBL" id="CP102290">
    <property type="protein sequence ID" value="UWP58144.1"/>
    <property type="molecule type" value="Genomic_DNA"/>
</dbReference>
<feature type="transmembrane region" description="Helical" evidence="5">
    <location>
        <begin position="56"/>
        <end position="73"/>
    </location>
</feature>
<keyword evidence="7" id="KW-1185">Reference proteome</keyword>